<keyword evidence="9 13" id="KW-1133">Transmembrane helix</keyword>
<feature type="transmembrane region" description="Helical" evidence="13">
    <location>
        <begin position="294"/>
        <end position="314"/>
    </location>
</feature>
<feature type="transmembrane region" description="Helical" evidence="13">
    <location>
        <begin position="21"/>
        <end position="43"/>
    </location>
</feature>
<comment type="caution">
    <text evidence="14">The sequence shown here is derived from an EMBL/GenBank/DDBJ whole genome shotgun (WGS) entry which is preliminary data.</text>
</comment>
<evidence type="ECO:0000256" key="11">
    <source>
        <dbReference type="ARBA" id="ARBA00023136"/>
    </source>
</evidence>
<dbReference type="EMBL" id="NIQC01000001">
    <property type="protein sequence ID" value="OWZ84928.1"/>
    <property type="molecule type" value="Genomic_DNA"/>
</dbReference>
<reference evidence="14 15" key="1">
    <citation type="submission" date="2017-06" db="EMBL/GenBank/DDBJ databases">
        <title>Draft Genome Sequence of Natranaerobius trueperi halophilic, alkalithermophilic bacteria from soda lakes.</title>
        <authorList>
            <person name="Zhao B."/>
        </authorList>
    </citation>
    <scope>NUCLEOTIDE SEQUENCE [LARGE SCALE GENOMIC DNA]</scope>
    <source>
        <strain evidence="14 15">DSM 18760</strain>
    </source>
</reference>
<dbReference type="PANTHER" id="PTHR43298:SF2">
    <property type="entry name" value="FMN_FAD EXPORTER YEEO-RELATED"/>
    <property type="match status" value="1"/>
</dbReference>
<proteinExistence type="inferred from homology"/>
<keyword evidence="7" id="KW-1003">Cell membrane</keyword>
<keyword evidence="10" id="KW-0406">Ion transport</keyword>
<dbReference type="PANTHER" id="PTHR43298">
    <property type="entry name" value="MULTIDRUG RESISTANCE PROTEIN NORM-RELATED"/>
    <property type="match status" value="1"/>
</dbReference>
<dbReference type="OrthoDB" id="62420at2"/>
<dbReference type="InterPro" id="IPR002528">
    <property type="entry name" value="MATE_fam"/>
</dbReference>
<evidence type="ECO:0000256" key="13">
    <source>
        <dbReference type="SAM" id="Phobius"/>
    </source>
</evidence>
<dbReference type="Proteomes" id="UP000214588">
    <property type="component" value="Unassembled WGS sequence"/>
</dbReference>
<dbReference type="GO" id="GO:0005886">
    <property type="term" value="C:plasma membrane"/>
    <property type="evidence" value="ECO:0007669"/>
    <property type="project" value="UniProtKB-SubCell"/>
</dbReference>
<feature type="transmembrane region" description="Helical" evidence="13">
    <location>
        <begin position="427"/>
        <end position="447"/>
    </location>
</feature>
<keyword evidence="5" id="KW-0813">Transport</keyword>
<dbReference type="Pfam" id="PF01554">
    <property type="entry name" value="MatE"/>
    <property type="match status" value="2"/>
</dbReference>
<comment type="similarity">
    <text evidence="3">Belongs to the multi antimicrobial extrusion (MATE) (TC 2.A.66.1) family.</text>
</comment>
<feature type="transmembrane region" description="Helical" evidence="13">
    <location>
        <begin position="397"/>
        <end position="421"/>
    </location>
</feature>
<dbReference type="NCBIfam" id="TIGR00797">
    <property type="entry name" value="matE"/>
    <property type="match status" value="1"/>
</dbReference>
<accession>A0A226C0U9</accession>
<dbReference type="GO" id="GO:0015297">
    <property type="term" value="F:antiporter activity"/>
    <property type="evidence" value="ECO:0007669"/>
    <property type="project" value="UniProtKB-KW"/>
</dbReference>
<evidence type="ECO:0000256" key="12">
    <source>
        <dbReference type="ARBA" id="ARBA00031636"/>
    </source>
</evidence>
<evidence type="ECO:0000256" key="7">
    <source>
        <dbReference type="ARBA" id="ARBA00022475"/>
    </source>
</evidence>
<evidence type="ECO:0000256" key="2">
    <source>
        <dbReference type="ARBA" id="ARBA00004651"/>
    </source>
</evidence>
<feature type="transmembrane region" description="Helical" evidence="13">
    <location>
        <begin position="335"/>
        <end position="355"/>
    </location>
</feature>
<feature type="transmembrane region" description="Helical" evidence="13">
    <location>
        <begin position="266"/>
        <end position="288"/>
    </location>
</feature>
<dbReference type="InterPro" id="IPR050222">
    <property type="entry name" value="MATE_MdtK"/>
</dbReference>
<keyword evidence="11 13" id="KW-0472">Membrane</keyword>
<evidence type="ECO:0000256" key="8">
    <source>
        <dbReference type="ARBA" id="ARBA00022692"/>
    </source>
</evidence>
<feature type="transmembrane region" description="Helical" evidence="13">
    <location>
        <begin position="202"/>
        <end position="222"/>
    </location>
</feature>
<evidence type="ECO:0000313" key="14">
    <source>
        <dbReference type="EMBL" id="OWZ84928.1"/>
    </source>
</evidence>
<dbReference type="PIRSF" id="PIRSF006603">
    <property type="entry name" value="DinF"/>
    <property type="match status" value="1"/>
</dbReference>
<feature type="transmembrane region" description="Helical" evidence="13">
    <location>
        <begin position="104"/>
        <end position="128"/>
    </location>
</feature>
<dbReference type="RefSeq" id="WP_089022352.1">
    <property type="nucleotide sequence ID" value="NZ_NIQC01000001.1"/>
</dbReference>
<dbReference type="CDD" id="cd13137">
    <property type="entry name" value="MATE_NorM_like"/>
    <property type="match status" value="1"/>
</dbReference>
<dbReference type="GO" id="GO:0006811">
    <property type="term" value="P:monoatomic ion transport"/>
    <property type="evidence" value="ECO:0007669"/>
    <property type="project" value="UniProtKB-KW"/>
</dbReference>
<feature type="transmembrane region" description="Helical" evidence="13">
    <location>
        <begin position="63"/>
        <end position="83"/>
    </location>
</feature>
<feature type="transmembrane region" description="Helical" evidence="13">
    <location>
        <begin position="361"/>
        <end position="385"/>
    </location>
</feature>
<protein>
    <recommendedName>
        <fullName evidence="4">Probable multidrug resistance protein NorM</fullName>
    </recommendedName>
    <alternativeName>
        <fullName evidence="12">Multidrug-efflux transporter</fullName>
    </alternativeName>
</protein>
<keyword evidence="15" id="KW-1185">Reference proteome</keyword>
<evidence type="ECO:0000313" key="15">
    <source>
        <dbReference type="Proteomes" id="UP000214588"/>
    </source>
</evidence>
<evidence type="ECO:0000256" key="1">
    <source>
        <dbReference type="ARBA" id="ARBA00003408"/>
    </source>
</evidence>
<comment type="subcellular location">
    <subcellularLocation>
        <location evidence="2">Cell membrane</location>
        <topology evidence="2">Multi-pass membrane protein</topology>
    </subcellularLocation>
</comment>
<feature type="transmembrane region" description="Helical" evidence="13">
    <location>
        <begin position="140"/>
        <end position="161"/>
    </location>
</feature>
<evidence type="ECO:0000256" key="9">
    <source>
        <dbReference type="ARBA" id="ARBA00022989"/>
    </source>
</evidence>
<dbReference type="InterPro" id="IPR048279">
    <property type="entry name" value="MdtK-like"/>
</dbReference>
<comment type="function">
    <text evidence="1">Multidrug efflux pump.</text>
</comment>
<dbReference type="AlphaFoldDB" id="A0A226C0U9"/>
<keyword evidence="6" id="KW-0050">Antiport</keyword>
<evidence type="ECO:0000256" key="5">
    <source>
        <dbReference type="ARBA" id="ARBA00022448"/>
    </source>
</evidence>
<evidence type="ECO:0000256" key="6">
    <source>
        <dbReference type="ARBA" id="ARBA00022449"/>
    </source>
</evidence>
<sequence>MPKPSISREQKLLHGNILRGVWYLAWPIVIQSLLHVFMGMADLRMVSGLGHEAIAAVGIGRQVIMIILVMILAVSAGATAVVARKLGERNTEEAESAAGQAMMLVILFAMVMTPLGILSSRTLLLILGAEPEVLALGLPYMQIFFTGIVFFLGNFMCKAIFQGAGDTKTPLYINTIVNIVNLLGNFLLIYGVWIFPELGVRGAAIASVISRFVGTSLGVMALNSNRYAIKLTFKSVFRLSIPEMKEMLRIGTPTAFQGVSRNISTLLLVSMITRTAAGGFAAAAFPIGMKVNQFAIMPGLAIGQATTTLVGMNLGASNPDRAEKSGWTASKVGSIVMATIAGISFIFAPQIMSFFTQEPEVITIGATFIRVVALAEPFHAVGLILSKSMQGAGYTLMPFYLTVFSWLIVRVPLAYILAFLVGLESNGIWISINLTFILQAILVAITFKRGNWKKTKLKTYESKNIRTDSKPSQSG</sequence>
<name>A0A226C0U9_9FIRM</name>
<evidence type="ECO:0000256" key="3">
    <source>
        <dbReference type="ARBA" id="ARBA00010199"/>
    </source>
</evidence>
<gene>
    <name evidence="14" type="ORF">CDO51_00550</name>
</gene>
<evidence type="ECO:0000256" key="4">
    <source>
        <dbReference type="ARBA" id="ARBA00020268"/>
    </source>
</evidence>
<feature type="transmembrane region" description="Helical" evidence="13">
    <location>
        <begin position="173"/>
        <end position="196"/>
    </location>
</feature>
<organism evidence="14 15">
    <name type="scientific">Natranaerobius trueperi</name>
    <dbReference type="NCBI Taxonomy" id="759412"/>
    <lineage>
        <taxon>Bacteria</taxon>
        <taxon>Bacillati</taxon>
        <taxon>Bacillota</taxon>
        <taxon>Clostridia</taxon>
        <taxon>Natranaerobiales</taxon>
        <taxon>Natranaerobiaceae</taxon>
        <taxon>Natranaerobius</taxon>
    </lineage>
</organism>
<evidence type="ECO:0000256" key="10">
    <source>
        <dbReference type="ARBA" id="ARBA00023065"/>
    </source>
</evidence>
<dbReference type="GO" id="GO:0042910">
    <property type="term" value="F:xenobiotic transmembrane transporter activity"/>
    <property type="evidence" value="ECO:0007669"/>
    <property type="project" value="InterPro"/>
</dbReference>
<keyword evidence="8 13" id="KW-0812">Transmembrane</keyword>